<evidence type="ECO:0000256" key="1">
    <source>
        <dbReference type="SAM" id="MobiDB-lite"/>
    </source>
</evidence>
<dbReference type="PANTHER" id="PTHR45496">
    <property type="entry name" value="CHAPERONE DNAJ-DOMAIN SUPERFAMILY PROTEIN"/>
    <property type="match status" value="1"/>
</dbReference>
<feature type="compositionally biased region" description="Basic residues" evidence="1">
    <location>
        <begin position="389"/>
        <end position="399"/>
    </location>
</feature>
<keyword evidence="4" id="KW-1185">Reference proteome</keyword>
<dbReference type="InterPro" id="IPR056988">
    <property type="entry name" value="Zn_ribbon_pln"/>
</dbReference>
<sequence length="501" mass="55227">MDGSTNRAEAERWLSIAERLLMTSDFHGAKSFAIRARDSDPRTRMESADQIIAVADTLLAGESRIPDGQPNWYAILQLVQPTQSLELIATQFRRLAILLSPERNRLVFADQAFRLVADAWSVLSHPAKKADFDHALSIFLASESTQQHPSVRRSPRTKDGKVVSADEDRPSFNHVTESAGQSRPPPESTGQSRPTPESTQQSRPTPEPTQQLRPTPEPTRQSRPTPEPTRQSRPTPESSRQSRPTPESTRQETRPVESESPSFWTACPYCYVLYEYPKVYEECTLRCQKCKMAFHAVMIPSPPVTDKDTYFCCWGFFPLGLSCNARDSSGSSKWTPMSSVFACPVQAAGGANRNVSKPKSAPRVYYDDHDALLEVSDSSEDSDDEWGSNRRKRKAKKKASASAYVKKAQNERVRRGQPNAASGETLEGSKAEASKKSGGGGAGKRGVAELGKLDLNVEFSNEAEEPARGINAGNGEEDNIEGIGFFEGLDEFLSSLPILKG</sequence>
<feature type="region of interest" description="Disordered" evidence="1">
    <location>
        <begin position="376"/>
        <end position="446"/>
    </location>
</feature>
<evidence type="ECO:0000313" key="3">
    <source>
        <dbReference type="EMBL" id="KAE8009252.1"/>
    </source>
</evidence>
<dbReference type="PANTHER" id="PTHR45496:SF19">
    <property type="entry name" value="J DOMAIN-CONTAINING PROTEIN"/>
    <property type="match status" value="1"/>
</dbReference>
<evidence type="ECO:0000259" key="2">
    <source>
        <dbReference type="PROSITE" id="PS50076"/>
    </source>
</evidence>
<dbReference type="Pfam" id="PF23551">
    <property type="entry name" value="Zn_ribbon_20"/>
    <property type="match status" value="1"/>
</dbReference>
<feature type="domain" description="J" evidence="2">
    <location>
        <begin position="71"/>
        <end position="136"/>
    </location>
</feature>
<dbReference type="OrthoDB" id="10250354at2759"/>
<dbReference type="Gene3D" id="1.10.287.110">
    <property type="entry name" value="DnaJ domain"/>
    <property type="match status" value="1"/>
</dbReference>
<dbReference type="PROSITE" id="PS50076">
    <property type="entry name" value="DNAJ_2"/>
    <property type="match status" value="1"/>
</dbReference>
<dbReference type="EMBL" id="CM017322">
    <property type="protein sequence ID" value="KAE8009252.1"/>
    <property type="molecule type" value="Genomic_DNA"/>
</dbReference>
<feature type="compositionally biased region" description="Polar residues" evidence="1">
    <location>
        <begin position="188"/>
        <end position="248"/>
    </location>
</feature>
<dbReference type="Proteomes" id="UP000327013">
    <property type="component" value="Chromosome 2"/>
</dbReference>
<feature type="compositionally biased region" description="Acidic residues" evidence="1">
    <location>
        <begin position="377"/>
        <end position="386"/>
    </location>
</feature>
<dbReference type="InterPro" id="IPR036869">
    <property type="entry name" value="J_dom_sf"/>
</dbReference>
<proteinExistence type="predicted"/>
<dbReference type="Pfam" id="PF00226">
    <property type="entry name" value="DnaJ"/>
    <property type="match status" value="1"/>
</dbReference>
<dbReference type="SMART" id="SM00271">
    <property type="entry name" value="DnaJ"/>
    <property type="match status" value="1"/>
</dbReference>
<feature type="compositionally biased region" description="Basic and acidic residues" evidence="1">
    <location>
        <begin position="156"/>
        <end position="171"/>
    </location>
</feature>
<dbReference type="CDD" id="cd06257">
    <property type="entry name" value="DnaJ"/>
    <property type="match status" value="1"/>
</dbReference>
<dbReference type="InterPro" id="IPR053052">
    <property type="entry name" value="Imprinting_Balance_Reg"/>
</dbReference>
<name>A0A5N6QTJ9_9ROSI</name>
<protein>
    <recommendedName>
        <fullName evidence="2">J domain-containing protein</fullName>
    </recommendedName>
</protein>
<accession>A0A5N6QTJ9</accession>
<dbReference type="AlphaFoldDB" id="A0A5N6QTJ9"/>
<organism evidence="3 4">
    <name type="scientific">Carpinus fangiana</name>
    <dbReference type="NCBI Taxonomy" id="176857"/>
    <lineage>
        <taxon>Eukaryota</taxon>
        <taxon>Viridiplantae</taxon>
        <taxon>Streptophyta</taxon>
        <taxon>Embryophyta</taxon>
        <taxon>Tracheophyta</taxon>
        <taxon>Spermatophyta</taxon>
        <taxon>Magnoliopsida</taxon>
        <taxon>eudicotyledons</taxon>
        <taxon>Gunneridae</taxon>
        <taxon>Pentapetalae</taxon>
        <taxon>rosids</taxon>
        <taxon>fabids</taxon>
        <taxon>Fagales</taxon>
        <taxon>Betulaceae</taxon>
        <taxon>Carpinus</taxon>
    </lineage>
</organism>
<dbReference type="SUPFAM" id="SSF46565">
    <property type="entry name" value="Chaperone J-domain"/>
    <property type="match status" value="1"/>
</dbReference>
<evidence type="ECO:0000313" key="4">
    <source>
        <dbReference type="Proteomes" id="UP000327013"/>
    </source>
</evidence>
<dbReference type="InterPro" id="IPR001623">
    <property type="entry name" value="DnaJ_domain"/>
</dbReference>
<reference evidence="3 4" key="1">
    <citation type="submission" date="2019-06" db="EMBL/GenBank/DDBJ databases">
        <title>A chromosomal-level reference genome of Carpinus fangiana (Coryloideae, Betulaceae).</title>
        <authorList>
            <person name="Yang X."/>
            <person name="Wang Z."/>
            <person name="Zhang L."/>
            <person name="Hao G."/>
            <person name="Liu J."/>
            <person name="Yang Y."/>
        </authorList>
    </citation>
    <scope>NUCLEOTIDE SEQUENCE [LARGE SCALE GENOMIC DNA]</scope>
    <source>
        <strain evidence="3">Cfa_2016G</strain>
        <tissue evidence="3">Leaf</tissue>
    </source>
</reference>
<feature type="region of interest" description="Disordered" evidence="1">
    <location>
        <begin position="144"/>
        <end position="261"/>
    </location>
</feature>
<gene>
    <name evidence="3" type="ORF">FH972_005701</name>
</gene>